<reference evidence="5 6" key="1">
    <citation type="submission" date="2018-03" db="EMBL/GenBank/DDBJ databases">
        <title>Genomic Encyclopedia of Archaeal and Bacterial Type Strains, Phase II (KMG-II): from individual species to whole genera.</title>
        <authorList>
            <person name="Goeker M."/>
        </authorList>
    </citation>
    <scope>NUCLEOTIDE SEQUENCE [LARGE SCALE GENOMIC DNA]</scope>
    <source>
        <strain evidence="5 6">DSM 100214</strain>
    </source>
</reference>
<dbReference type="GO" id="GO:0008967">
    <property type="term" value="F:phosphoglycolate phosphatase activity"/>
    <property type="evidence" value="ECO:0007669"/>
    <property type="project" value="UniProtKB-EC"/>
</dbReference>
<dbReference type="SUPFAM" id="SSF56784">
    <property type="entry name" value="HAD-like"/>
    <property type="match status" value="1"/>
</dbReference>
<evidence type="ECO:0000256" key="2">
    <source>
        <dbReference type="ARBA" id="ARBA00004818"/>
    </source>
</evidence>
<dbReference type="InterPro" id="IPR050155">
    <property type="entry name" value="HAD-like_hydrolase_sf"/>
</dbReference>
<dbReference type="InterPro" id="IPR023214">
    <property type="entry name" value="HAD_sf"/>
</dbReference>
<evidence type="ECO:0000256" key="4">
    <source>
        <dbReference type="ARBA" id="ARBA00013078"/>
    </source>
</evidence>
<protein>
    <recommendedName>
        <fullName evidence="4">phosphoglycolate phosphatase</fullName>
        <ecNumber evidence="4">3.1.3.18</ecNumber>
    </recommendedName>
</protein>
<dbReference type="Gene3D" id="1.10.150.240">
    <property type="entry name" value="Putative phosphatase, domain 2"/>
    <property type="match status" value="1"/>
</dbReference>
<organism evidence="5 6">
    <name type="scientific">Dysgonomonas alginatilytica</name>
    <dbReference type="NCBI Taxonomy" id="1605892"/>
    <lineage>
        <taxon>Bacteria</taxon>
        <taxon>Pseudomonadati</taxon>
        <taxon>Bacteroidota</taxon>
        <taxon>Bacteroidia</taxon>
        <taxon>Bacteroidales</taxon>
        <taxon>Dysgonomonadaceae</taxon>
        <taxon>Dysgonomonas</taxon>
    </lineage>
</organism>
<evidence type="ECO:0000256" key="3">
    <source>
        <dbReference type="ARBA" id="ARBA00006171"/>
    </source>
</evidence>
<accession>A0A2V3PT96</accession>
<dbReference type="GO" id="GO:0006281">
    <property type="term" value="P:DNA repair"/>
    <property type="evidence" value="ECO:0007669"/>
    <property type="project" value="TreeGrafter"/>
</dbReference>
<dbReference type="AlphaFoldDB" id="A0A2V3PT96"/>
<comment type="caution">
    <text evidence="5">The sequence shown here is derived from an EMBL/GenBank/DDBJ whole genome shotgun (WGS) entry which is preliminary data.</text>
</comment>
<comment type="similarity">
    <text evidence="3">Belongs to the HAD-like hydrolase superfamily. CbbY/CbbZ/Gph/YieH family.</text>
</comment>
<dbReference type="InterPro" id="IPR041492">
    <property type="entry name" value="HAD_2"/>
</dbReference>
<evidence type="ECO:0000313" key="5">
    <source>
        <dbReference type="EMBL" id="PXV68823.1"/>
    </source>
</evidence>
<dbReference type="Pfam" id="PF13419">
    <property type="entry name" value="HAD_2"/>
    <property type="match status" value="1"/>
</dbReference>
<dbReference type="EC" id="3.1.3.18" evidence="4"/>
<dbReference type="EMBL" id="QICL01000001">
    <property type="protein sequence ID" value="PXV68823.1"/>
    <property type="molecule type" value="Genomic_DNA"/>
</dbReference>
<comment type="pathway">
    <text evidence="2">Organic acid metabolism; glycolate biosynthesis; glycolate from 2-phosphoglycolate: step 1/1.</text>
</comment>
<evidence type="ECO:0000256" key="1">
    <source>
        <dbReference type="ARBA" id="ARBA00000830"/>
    </source>
</evidence>
<dbReference type="Gene3D" id="3.40.50.1000">
    <property type="entry name" value="HAD superfamily/HAD-like"/>
    <property type="match status" value="1"/>
</dbReference>
<dbReference type="PANTHER" id="PTHR43434:SF1">
    <property type="entry name" value="PHOSPHOGLYCOLATE PHOSPHATASE"/>
    <property type="match status" value="1"/>
</dbReference>
<dbReference type="PANTHER" id="PTHR43434">
    <property type="entry name" value="PHOSPHOGLYCOLATE PHOSPHATASE"/>
    <property type="match status" value="1"/>
</dbReference>
<keyword evidence="6" id="KW-1185">Reference proteome</keyword>
<gene>
    <name evidence="5" type="ORF">CLV62_10187</name>
</gene>
<name>A0A2V3PT96_9BACT</name>
<evidence type="ECO:0000313" key="6">
    <source>
        <dbReference type="Proteomes" id="UP000247973"/>
    </source>
</evidence>
<dbReference type="InterPro" id="IPR023198">
    <property type="entry name" value="PGP-like_dom2"/>
</dbReference>
<comment type="catalytic activity">
    <reaction evidence="1">
        <text>2-phosphoglycolate + H2O = glycolate + phosphate</text>
        <dbReference type="Rhea" id="RHEA:14369"/>
        <dbReference type="ChEBI" id="CHEBI:15377"/>
        <dbReference type="ChEBI" id="CHEBI:29805"/>
        <dbReference type="ChEBI" id="CHEBI:43474"/>
        <dbReference type="ChEBI" id="CHEBI:58033"/>
        <dbReference type="EC" id="3.1.3.18"/>
    </reaction>
</comment>
<proteinExistence type="inferred from homology"/>
<dbReference type="Proteomes" id="UP000247973">
    <property type="component" value="Unassembled WGS sequence"/>
</dbReference>
<dbReference type="InterPro" id="IPR036412">
    <property type="entry name" value="HAD-like_sf"/>
</dbReference>
<sequence>MDGTLWDAVDTYAYSWTQVLKEMGIIDKPLTKQDIQGYMGMEAKQIYKVMFPELPEETIEQIYQNIIVKTDELLPKMGGNIYPDVLEGIEQLSRKYKLFMLSNCQKGSIRDFMIYTETKQYFCDYIEYGSNHQPKHINMKTLIDRYNLKAPMYIGDTDSDRKQSDLAYVPFIFVSWGFGKTDSYAHKFDSMKELTEYFMNL</sequence>